<feature type="region of interest" description="Disordered" evidence="1">
    <location>
        <begin position="308"/>
        <end position="329"/>
    </location>
</feature>
<keyword evidence="2" id="KW-0472">Membrane</keyword>
<feature type="transmembrane region" description="Helical" evidence="2">
    <location>
        <begin position="93"/>
        <end position="114"/>
    </location>
</feature>
<evidence type="ECO:0000256" key="2">
    <source>
        <dbReference type="SAM" id="Phobius"/>
    </source>
</evidence>
<feature type="region of interest" description="Disordered" evidence="1">
    <location>
        <begin position="124"/>
        <end position="145"/>
    </location>
</feature>
<comment type="caution">
    <text evidence="3">The sequence shown here is derived from an EMBL/GenBank/DDBJ whole genome shotgun (WGS) entry which is preliminary data.</text>
</comment>
<keyword evidence="2" id="KW-0812">Transmembrane</keyword>
<dbReference type="EMBL" id="JAACJP010000017">
    <property type="protein sequence ID" value="KAF5379149.1"/>
    <property type="molecule type" value="Genomic_DNA"/>
</dbReference>
<evidence type="ECO:0000313" key="4">
    <source>
        <dbReference type="Proteomes" id="UP000565441"/>
    </source>
</evidence>
<keyword evidence="4" id="KW-1185">Reference proteome</keyword>
<dbReference type="OrthoDB" id="3070802at2759"/>
<reference evidence="3 4" key="1">
    <citation type="journal article" date="2020" name="ISME J.">
        <title>Uncovering the hidden diversity of litter-decomposition mechanisms in mushroom-forming fungi.</title>
        <authorList>
            <person name="Floudas D."/>
            <person name="Bentzer J."/>
            <person name="Ahren D."/>
            <person name="Johansson T."/>
            <person name="Persson P."/>
            <person name="Tunlid A."/>
        </authorList>
    </citation>
    <scope>NUCLEOTIDE SEQUENCE [LARGE SCALE GENOMIC DNA]</scope>
    <source>
        <strain evidence="3 4">CBS 661.87</strain>
    </source>
</reference>
<feature type="region of interest" description="Disordered" evidence="1">
    <location>
        <begin position="167"/>
        <end position="190"/>
    </location>
</feature>
<gene>
    <name evidence="3" type="ORF">D9615_006043</name>
</gene>
<dbReference type="Proteomes" id="UP000565441">
    <property type="component" value="Unassembled WGS sequence"/>
</dbReference>
<dbReference type="AlphaFoldDB" id="A0A8H5M3D4"/>
<feature type="region of interest" description="Disordered" evidence="1">
    <location>
        <begin position="223"/>
        <end position="249"/>
    </location>
</feature>
<proteinExistence type="predicted"/>
<evidence type="ECO:0000256" key="1">
    <source>
        <dbReference type="SAM" id="MobiDB-lite"/>
    </source>
</evidence>
<protein>
    <submittedName>
        <fullName evidence="3">Uncharacterized protein</fullName>
    </submittedName>
</protein>
<name>A0A8H5M3D4_9AGAR</name>
<evidence type="ECO:0000313" key="3">
    <source>
        <dbReference type="EMBL" id="KAF5379149.1"/>
    </source>
</evidence>
<organism evidence="3 4">
    <name type="scientific">Tricholomella constricta</name>
    <dbReference type="NCBI Taxonomy" id="117010"/>
    <lineage>
        <taxon>Eukaryota</taxon>
        <taxon>Fungi</taxon>
        <taxon>Dikarya</taxon>
        <taxon>Basidiomycota</taxon>
        <taxon>Agaricomycotina</taxon>
        <taxon>Agaricomycetes</taxon>
        <taxon>Agaricomycetidae</taxon>
        <taxon>Agaricales</taxon>
        <taxon>Tricholomatineae</taxon>
        <taxon>Lyophyllaceae</taxon>
        <taxon>Tricholomella</taxon>
    </lineage>
</organism>
<keyword evidence="2" id="KW-1133">Transmembrane helix</keyword>
<accession>A0A8H5M3D4</accession>
<sequence>MLISLNRVTSELAEKVSLLVYVKFFAPMTDGQPLPRGIEGSIQPGFTLRVYPLFVSREVAFWLMSTSYRIASTNSYATTIDGQIIPEHSHLSGVSIGGLVIIGILFTAFLYLYISPLFRKPDEPAAEESNPTPIPSRDAEAGGSMDLSEKHSLIAWMRRCSRGRFADTTGSNRGFPPRSNRAESRIPTPGNEKRCNSFFSRFSIVPHLALPLKLPPVYSSHPATPIPTPTPTSACSSRSQRSNLTAPPAVSSPLAQIPIRGPAKRVFVPARRISFCSNSAPADVESGTSEPQPNPELIIESESVSLDRTPTKTTFRPRNEASRSVSESTLHPAWMARLPSPSKAVVVHSDKSNSAPEASTAAEDRVVIRPGIVLKEARATRSTTPGPPF</sequence>